<dbReference type="InterPro" id="IPR012337">
    <property type="entry name" value="RNaseH-like_sf"/>
</dbReference>
<evidence type="ECO:0000313" key="2">
    <source>
        <dbReference type="EMBL" id="GJT43661.1"/>
    </source>
</evidence>
<name>A0ABQ5DWR7_9ASTR</name>
<keyword evidence="2" id="KW-0548">Nucleotidyltransferase</keyword>
<dbReference type="PANTHER" id="PTHR45835">
    <property type="entry name" value="YALI0A06105P"/>
    <property type="match status" value="1"/>
</dbReference>
<evidence type="ECO:0000256" key="1">
    <source>
        <dbReference type="SAM" id="MobiDB-lite"/>
    </source>
</evidence>
<dbReference type="EMBL" id="BQNB010015749">
    <property type="protein sequence ID" value="GJT43661.1"/>
    <property type="molecule type" value="Genomic_DNA"/>
</dbReference>
<accession>A0ABQ5DWR7</accession>
<organism evidence="2 3">
    <name type="scientific">Tanacetum coccineum</name>
    <dbReference type="NCBI Taxonomy" id="301880"/>
    <lineage>
        <taxon>Eukaryota</taxon>
        <taxon>Viridiplantae</taxon>
        <taxon>Streptophyta</taxon>
        <taxon>Embryophyta</taxon>
        <taxon>Tracheophyta</taxon>
        <taxon>Spermatophyta</taxon>
        <taxon>Magnoliopsida</taxon>
        <taxon>eudicotyledons</taxon>
        <taxon>Gunneridae</taxon>
        <taxon>Pentapetalae</taxon>
        <taxon>asterids</taxon>
        <taxon>campanulids</taxon>
        <taxon>Asterales</taxon>
        <taxon>Asteraceae</taxon>
        <taxon>Asteroideae</taxon>
        <taxon>Anthemideae</taxon>
        <taxon>Anthemidinae</taxon>
        <taxon>Tanacetum</taxon>
    </lineage>
</organism>
<proteinExistence type="predicted"/>
<comment type="caution">
    <text evidence="2">The sequence shown here is derived from an EMBL/GenBank/DDBJ whole genome shotgun (WGS) entry which is preliminary data.</text>
</comment>
<dbReference type="SUPFAM" id="SSF53098">
    <property type="entry name" value="Ribonuclease H-like"/>
    <property type="match status" value="1"/>
</dbReference>
<reference evidence="2" key="2">
    <citation type="submission" date="2022-01" db="EMBL/GenBank/DDBJ databases">
        <authorList>
            <person name="Yamashiro T."/>
            <person name="Shiraishi A."/>
            <person name="Satake H."/>
            <person name="Nakayama K."/>
        </authorList>
    </citation>
    <scope>NUCLEOTIDE SEQUENCE</scope>
</reference>
<sequence>MVQAIVGGETEMLGARARAYVVVENLQQNPNVVTGEIPEVQGERTVKDLGSLACSRLGRISHRSDPRRITSFRGISYPSEEEHPKSNENLSTTYSRRRCCTQNFQSSNFVEGSSVPRTCVKPRTYLVDPLAQVLRRFIENFSKIANALTPVDSKEYAFHSPDGPDDFVVYGDASKQGFGVRARCQQARAMFKDLKAPAEWTKRIRIETTPHHFEQRADGEIYFFVRICGFHNRDLAMDFITKLPKSSSGYDTIWVIVDRLTKSAHFLPIREDYKTEKLAKIYVNKIVARHGVPVSIISDRVGRFRHTYGIALQDSFGYKIGHEVQLNHPQTEWVMSVTEGISMEGVVRFGAKFGVHDRFMCQTSRDVLAEPDVNVTLDEIEIDENLRFVEDTS</sequence>
<feature type="region of interest" description="Disordered" evidence="1">
    <location>
        <begin position="73"/>
        <end position="92"/>
    </location>
</feature>
<evidence type="ECO:0000313" key="3">
    <source>
        <dbReference type="Proteomes" id="UP001151760"/>
    </source>
</evidence>
<dbReference type="PANTHER" id="PTHR45835:SF99">
    <property type="entry name" value="CHROMO DOMAIN-CONTAINING PROTEIN-RELATED"/>
    <property type="match status" value="1"/>
</dbReference>
<protein>
    <submittedName>
        <fullName evidence="2">Reverse transcriptase domain-containing protein</fullName>
    </submittedName>
</protein>
<keyword evidence="2" id="KW-0695">RNA-directed DNA polymerase</keyword>
<dbReference type="Gene3D" id="3.30.420.10">
    <property type="entry name" value="Ribonuclease H-like superfamily/Ribonuclease H"/>
    <property type="match status" value="1"/>
</dbReference>
<keyword evidence="2" id="KW-0808">Transferase</keyword>
<dbReference type="InterPro" id="IPR036397">
    <property type="entry name" value="RNaseH_sf"/>
</dbReference>
<gene>
    <name evidence="2" type="ORF">Tco_0952376</name>
</gene>
<keyword evidence="3" id="KW-1185">Reference proteome</keyword>
<dbReference type="GO" id="GO:0003964">
    <property type="term" value="F:RNA-directed DNA polymerase activity"/>
    <property type="evidence" value="ECO:0007669"/>
    <property type="project" value="UniProtKB-KW"/>
</dbReference>
<dbReference type="Proteomes" id="UP001151760">
    <property type="component" value="Unassembled WGS sequence"/>
</dbReference>
<reference evidence="2" key="1">
    <citation type="journal article" date="2022" name="Int. J. Mol. Sci.">
        <title>Draft Genome of Tanacetum Coccineum: Genomic Comparison of Closely Related Tanacetum-Family Plants.</title>
        <authorList>
            <person name="Yamashiro T."/>
            <person name="Shiraishi A."/>
            <person name="Nakayama K."/>
            <person name="Satake H."/>
        </authorList>
    </citation>
    <scope>NUCLEOTIDE SEQUENCE</scope>
</reference>